<evidence type="ECO:0000313" key="4">
    <source>
        <dbReference type="Proteomes" id="UP000030764"/>
    </source>
</evidence>
<dbReference type="InterPro" id="IPR043519">
    <property type="entry name" value="NT_sf"/>
</dbReference>
<evidence type="ECO:0000313" key="3">
    <source>
        <dbReference type="EMBL" id="KFD51225.1"/>
    </source>
</evidence>
<dbReference type="CDD" id="cd00304">
    <property type="entry name" value="RT_like"/>
    <property type="match status" value="1"/>
</dbReference>
<dbReference type="PANTHER" id="PTHR12271">
    <property type="entry name" value="POLY A POLYMERASE CID PAP -RELATED"/>
    <property type="match status" value="1"/>
</dbReference>
<dbReference type="GO" id="GO:1990817">
    <property type="term" value="F:poly(A) RNA polymerase activity"/>
    <property type="evidence" value="ECO:0007669"/>
    <property type="project" value="TreeGrafter"/>
</dbReference>
<dbReference type="EMBL" id="KL363241">
    <property type="protein sequence ID" value="KFD51225.1"/>
    <property type="molecule type" value="Genomic_DNA"/>
</dbReference>
<evidence type="ECO:0000259" key="1">
    <source>
        <dbReference type="Pfam" id="PF22600"/>
    </source>
</evidence>
<gene>
    <name evidence="3" type="ORF">M513_07825</name>
</gene>
<evidence type="ECO:0008006" key="5">
    <source>
        <dbReference type="Google" id="ProtNLM"/>
    </source>
</evidence>
<name>A0A085M1X9_9BILA</name>
<dbReference type="Pfam" id="PF22600">
    <property type="entry name" value="MTPAP-like_central"/>
    <property type="match status" value="1"/>
</dbReference>
<dbReference type="InterPro" id="IPR054708">
    <property type="entry name" value="MTPAP-like_central"/>
</dbReference>
<dbReference type="Gene3D" id="1.10.1410.10">
    <property type="match status" value="1"/>
</dbReference>
<feature type="domain" description="Helix-turn-helix" evidence="2">
    <location>
        <begin position="742"/>
        <end position="766"/>
    </location>
</feature>
<evidence type="ECO:0000259" key="2">
    <source>
        <dbReference type="Pfam" id="PF26215"/>
    </source>
</evidence>
<dbReference type="GO" id="GO:0031123">
    <property type="term" value="P:RNA 3'-end processing"/>
    <property type="evidence" value="ECO:0007669"/>
    <property type="project" value="TreeGrafter"/>
</dbReference>
<dbReference type="Pfam" id="PF26215">
    <property type="entry name" value="HTH_animal"/>
    <property type="match status" value="1"/>
</dbReference>
<feature type="domain" description="Poly(A) RNA polymerase mitochondrial-like central palm" evidence="1">
    <location>
        <begin position="224"/>
        <end position="376"/>
    </location>
</feature>
<dbReference type="SUPFAM" id="SSF81301">
    <property type="entry name" value="Nucleotidyltransferase"/>
    <property type="match status" value="1"/>
</dbReference>
<keyword evidence="4" id="KW-1185">Reference proteome</keyword>
<dbReference type="InterPro" id="IPR058912">
    <property type="entry name" value="HTH_animal"/>
</dbReference>
<organism evidence="3 4">
    <name type="scientific">Trichuris suis</name>
    <name type="common">pig whipworm</name>
    <dbReference type="NCBI Taxonomy" id="68888"/>
    <lineage>
        <taxon>Eukaryota</taxon>
        <taxon>Metazoa</taxon>
        <taxon>Ecdysozoa</taxon>
        <taxon>Nematoda</taxon>
        <taxon>Enoplea</taxon>
        <taxon>Dorylaimia</taxon>
        <taxon>Trichinellida</taxon>
        <taxon>Trichuridae</taxon>
        <taxon>Trichuris</taxon>
    </lineage>
</organism>
<dbReference type="SUPFAM" id="SSF81631">
    <property type="entry name" value="PAP/OAS1 substrate-binding domain"/>
    <property type="match status" value="1"/>
</dbReference>
<reference evidence="3 4" key="1">
    <citation type="journal article" date="2014" name="Nat. Genet.">
        <title>Genome and transcriptome of the porcine whipworm Trichuris suis.</title>
        <authorList>
            <person name="Jex A.R."/>
            <person name="Nejsum P."/>
            <person name="Schwarz E.M."/>
            <person name="Hu L."/>
            <person name="Young N.D."/>
            <person name="Hall R.S."/>
            <person name="Korhonen P.K."/>
            <person name="Liao S."/>
            <person name="Thamsborg S."/>
            <person name="Xia J."/>
            <person name="Xu P."/>
            <person name="Wang S."/>
            <person name="Scheerlinck J.P."/>
            <person name="Hofmann A."/>
            <person name="Sternberg P.W."/>
            <person name="Wang J."/>
            <person name="Gasser R.B."/>
        </authorList>
    </citation>
    <scope>NUCLEOTIDE SEQUENCE [LARGE SCALE GENOMIC DNA]</scope>
    <source>
        <strain evidence="3">DCEP-RM93M</strain>
    </source>
</reference>
<dbReference type="CDD" id="cd05402">
    <property type="entry name" value="NT_PAP_TUTase"/>
    <property type="match status" value="1"/>
</dbReference>
<sequence length="793" mass="90381">MGAKEGFKQILKARAVTQTRQPLKRSGAASVIQRSSERNDLDWAEEYDLPRSVLHQTAFEEFMSRGRSASARSVMCFSTSKLPPRVGTSTLSHSPRHTVLKALENGHGVILEMDKRVKTVTVLSMVSRVYCLSDSEFHRNTLVIGTSQEIHLFECKDAVQVKRLLEEVNHRFQSRVFPWESRVIKHVSAAGCRDIHSIPKLTFPFETVDYISLEGTLREVESVNDQIEQLYQKTRISKEGLRLRFFLTSIIEDVIRRLFPQSICRPFGSTVNGFAQKGCDLDVNMQLNPDGLKAEQVSSGSQFYFCAKYRPANERSYIQQTLSAIGAVLESFIPCTEHVVKILNARVPIIKLSNRSLGISCDLTLDNRSSHQTAKVFWMFSVLQPSIRLLLFVVRRWAREIGLTRQHPGTWLSNFQLICLVAFFMQCRNPPLLPSIDVLLRQSSTLDKWQRSVKCSPEPCELLIEFFRFFTSQVNYENQALDLFAGQLTPKTEFAPIVIWNPMEDSHNITRNVESSEWQRCLECMEVLSIKFTVFWLSFSHSCSTSSLMSTADSRSKIQILWNSNVQLQCATSNGGPHPLAYRNLQSSCSKHSKTCVERSQHTVWQPCNEIQVSFCMHEGKYFRFQDSFFSRKDGAPMGSPLSPILAEISMERLEEKASSTLHVSDTPIFFKRYVDDIFAIVKTGREEIPLEHLNSLFPNQITLTIEKESNHRLPFLDVLVIKEGNKLKTTVYRKPTHSDRHLHFSSHHPVSVKRGIVKGMVDRALANAVALYEDHSVVKLEETSEQSAESAE</sequence>
<dbReference type="AlphaFoldDB" id="A0A085M1X9"/>
<proteinExistence type="predicted"/>
<accession>A0A085M1X9</accession>
<dbReference type="Proteomes" id="UP000030764">
    <property type="component" value="Unassembled WGS sequence"/>
</dbReference>
<dbReference type="Gene3D" id="3.30.460.10">
    <property type="entry name" value="Beta Polymerase, domain 2"/>
    <property type="match status" value="1"/>
</dbReference>
<dbReference type="PANTHER" id="PTHR12271:SF133">
    <property type="entry name" value="POLY(A) RNA POLYMERASE, MITOCHONDRIAL"/>
    <property type="match status" value="1"/>
</dbReference>
<protein>
    <recommendedName>
        <fullName evidence="5">PAP-associated domain-containing protein</fullName>
    </recommendedName>
</protein>